<feature type="binding site" evidence="3">
    <location>
        <begin position="1579"/>
        <end position="1586"/>
    </location>
    <ligand>
        <name>ATP</name>
        <dbReference type="ChEBI" id="CHEBI:30616"/>
    </ligand>
</feature>
<comment type="caution">
    <text evidence="6">The sequence shown here is derived from an EMBL/GenBank/DDBJ whole genome shotgun (WGS) entry which is preliminary data.</text>
</comment>
<evidence type="ECO:0000256" key="2">
    <source>
        <dbReference type="ARBA" id="ARBA00022840"/>
    </source>
</evidence>
<keyword evidence="5" id="KW-0131">Cell cycle</keyword>
<dbReference type="InterPro" id="IPR002543">
    <property type="entry name" value="FtsK_dom"/>
</dbReference>
<keyword evidence="2 3" id="KW-0067">ATP-binding</keyword>
<dbReference type="Proteomes" id="UP000272471">
    <property type="component" value="Unassembled WGS sequence"/>
</dbReference>
<reference evidence="6 8" key="3">
    <citation type="submission" date="2018-08" db="EMBL/GenBank/DDBJ databases">
        <title>Recombination of ecologically and evolutionarily significant loci maintains genetic cohesion in the Pseudomonas syringae species complex.</title>
        <authorList>
            <person name="Dillon M."/>
            <person name="Thakur S."/>
            <person name="Almeida R.N.D."/>
            <person name="Weir B.S."/>
            <person name="Guttman D.S."/>
        </authorList>
    </citation>
    <scope>NUCLEOTIDE SEQUENCE [LARGE SCALE GENOMIC DNA]</scope>
    <source>
        <strain evidence="6 8">ICMP 4182</strain>
    </source>
</reference>
<reference evidence="5 7" key="2">
    <citation type="submission" date="2015-10" db="EMBL/GenBank/DDBJ databases">
        <title>Comparative genomics and high-throughput reverse genetic screens identify a new phytobacterial MAMP and an Arabidopsis receptor required for immune elicitation.</title>
        <authorList>
            <person name="Mott G.A."/>
            <person name="Thakur S."/>
            <person name="Wang P.W."/>
            <person name="Desveaux D."/>
            <person name="Guttman D.S."/>
        </authorList>
    </citation>
    <scope>NUCLEOTIDE SEQUENCE [LARGE SCALE GENOMIC DNA]</scope>
    <source>
        <strain evidence="5 7">BR1</strain>
    </source>
</reference>
<dbReference type="InterPro" id="IPR027417">
    <property type="entry name" value="P-loop_NTPase"/>
</dbReference>
<evidence type="ECO:0000256" key="3">
    <source>
        <dbReference type="PROSITE-ProRule" id="PRU00289"/>
    </source>
</evidence>
<dbReference type="Gene3D" id="3.40.50.300">
    <property type="entry name" value="P-loop containing nucleotide triphosphate hydrolases"/>
    <property type="match status" value="1"/>
</dbReference>
<sequence>MIADRIVGRVGAVILKKRVAEIDSTTIGGSARFRLDRLSSAQLCAVVREVTADPELAPQIDVKIPDTLVLGETMPAGTVIAGNAGLGRNLETDRLVLLTANGDEPGVADTVAWLTALGAKEFKSHGDAWAEAAIRVVGISPTPDDMRIFTAALTALLAVRELDLPLRQAGDYSAAVAKAIQIDGLPIRQALGNALPVLGMPRDTSLFASDRTFGHLITPWRKAFEKLASDRAPLLKKLRKNGQLIDRADMAERYEGSESDIPEAVRPIIRAFIQADPGDAAAIRALTELEWERDGVHLIFERPKDRQQGLAVATLEFFDYDKPGVLESRWKDHLEDLKTREKRSDWQPEDEEFFELHRSYIEDESNLRARWEKAVFGKPVDCFDFLDGFLTVVQRLVIPAGPSAGERFLRVRVRKGKKEWRTNFNHDAGAFFSMMYRGLEQALGERIDWKIDGQGSNSHSPLFDYPGFFEEENRTGRLKACTSASRQSLQIKFEIHLFERIGDVVSDLGKTQLVWSMRPNAIGFALRDDVLRLLEKGGCACTDVPRKLVSQKGASQSVSLLDVGTLEATFGRDAGTLIPPASRLGSMRKELKDLIDELERDGRYTRDQRHEIRLAWDAFEAAYIRALNDFVGVGLHADIFVEQADAFGALLRTLLTHARGDICRGRLVARVLAVGTVRLTGGSQALIIPPWHPERIKALSVKTRRCAGLIGHMLIGDNVSFGNRNIFFREFTAELEHPFYPEIALATNGAGLVLVAETATVNGYSLLEPPERDESGSMTDVLPGPAAKEIRDLLERYVNFQPHEADNLSVLLYDADAAALPLATIRELETLQTTGGGFQCNVAVRHRQPDRLRGIYSELVSKGEQDPDVPVVSETSDNFMSKLRVSVSPPGSTPPRTASGFKPFDIAFLHDVVARTASVEWLEMESPADCSDLEHAPSRWSYRGVSGEDELKAATFLTCPRQTRSGRTWVSAVGAVSNQKDHVAGSVFVPARRISLQDEVLRSMLDEAHSLSEWVATYDELLDKRQLQANGITVVRYRRQQTNGRNIIVSSTSDLRLLTVLVKRRIQELGLTQNDDALEALAKRFVDDALVISGDIVLRAAKRGVAAGELLGLVLSRWIMKNEFVKICGDRQTLAVFFLLDDYAAWLAYQENRIADLLGMCVEEDGDGIRLHLAVMESKYVSATKAAEARKSSATQLVATLSTLDEAIFGDPGRLDRDLWLARLSDLLLDATVQPGQTGLLERARSAIRDGTVRISLRGYSEVFIHSHESGGTGPGSERVAVECRGTSVALQEVFDRPELRRLVESYADMADPTPVRGSLGPDSPWGAANIRPPAPRVTWTEMVGSLIPAPSVPTDLISGTADEQVIGAVTSENTAGEAPPVSGRESMQKVLSEDISQLSAPSVPLRVEPSQGEYGPNLTALIALKAAGVGDAEAERGAWAEDSTKKLKAALNGYGLQAQVLGTRLTPNGCLVRLAGSDRLRVEDIEARRMQLLTTHGIRLVTVQPKPGEIVVTLAGEKRQAVSLWDVWAARKVNRNAAGINVSLILGLQELNGFVLYLNLGGDFGGLSQHEPHSLVAGATGSGKSVLVQAMLLDIAATNSSRLAKIILIDPKMGVDYVALDTLPHLREPIVTEKARASELLSEIVDEMESRYRLFAGMRVRDLATYNAAVSSSDRLPMLFLVHDEFADWMLDPEYKTAVGAAVQRLGVKARAAGIHLFFAAQRPDKDVMPMQLRDNLGNRLILKVASEATSKIVLDRGGAEQLLGRGHLAARLAGEQGLVYAQAPYLSDPDMALAVAAIIVDDTREFPVN</sequence>
<proteinExistence type="predicted"/>
<accession>A0AB74B1T3</accession>
<gene>
    <name evidence="5" type="ORF">AC496_4935</name>
    <name evidence="6" type="ORF">ALQ11_101909</name>
</gene>
<dbReference type="CDD" id="cd01127">
    <property type="entry name" value="TrwB_TraG_TraD_VirD4"/>
    <property type="match status" value="1"/>
</dbReference>
<dbReference type="EMBL" id="LGLO01000059">
    <property type="protein sequence ID" value="KPC43889.1"/>
    <property type="molecule type" value="Genomic_DNA"/>
</dbReference>
<dbReference type="PROSITE" id="PS50901">
    <property type="entry name" value="FTSK"/>
    <property type="match status" value="1"/>
</dbReference>
<keyword evidence="1 3" id="KW-0547">Nucleotide-binding</keyword>
<dbReference type="EMBL" id="RBQX01000176">
    <property type="protein sequence ID" value="RMQ15565.1"/>
    <property type="molecule type" value="Genomic_DNA"/>
</dbReference>
<dbReference type="Proteomes" id="UP000037836">
    <property type="component" value="Unassembled WGS sequence"/>
</dbReference>
<dbReference type="GO" id="GO:0003677">
    <property type="term" value="F:DNA binding"/>
    <property type="evidence" value="ECO:0007669"/>
    <property type="project" value="InterPro"/>
</dbReference>
<keyword evidence="5" id="KW-0132">Cell division</keyword>
<dbReference type="GO" id="GO:0051301">
    <property type="term" value="P:cell division"/>
    <property type="evidence" value="ECO:0007669"/>
    <property type="project" value="UniProtKB-KW"/>
</dbReference>
<dbReference type="InterPro" id="IPR050206">
    <property type="entry name" value="FtsK/SpoIIIE/SftA"/>
</dbReference>
<evidence type="ECO:0000313" key="7">
    <source>
        <dbReference type="Proteomes" id="UP000037836"/>
    </source>
</evidence>
<dbReference type="PANTHER" id="PTHR22683:SF41">
    <property type="entry name" value="DNA TRANSLOCASE FTSK"/>
    <property type="match status" value="1"/>
</dbReference>
<protein>
    <submittedName>
        <fullName evidence="5">Cell division FtsK/SpoIIIE</fullName>
    </submittedName>
</protein>
<keyword evidence="7" id="KW-1185">Reference proteome</keyword>
<evidence type="ECO:0000313" key="5">
    <source>
        <dbReference type="EMBL" id="KPC43889.1"/>
    </source>
</evidence>
<dbReference type="RefSeq" id="WP_054068088.1">
    <property type="nucleotide sequence ID" value="NZ_LGLL01000016.1"/>
</dbReference>
<name>A0AB74B1T3_PSESG</name>
<dbReference type="SUPFAM" id="SSF52540">
    <property type="entry name" value="P-loop containing nucleoside triphosphate hydrolases"/>
    <property type="match status" value="1"/>
</dbReference>
<dbReference type="PANTHER" id="PTHR22683">
    <property type="entry name" value="SPORULATION PROTEIN RELATED"/>
    <property type="match status" value="1"/>
</dbReference>
<reference evidence="5 7" key="1">
    <citation type="submission" date="2015-07" db="EMBL/GenBank/DDBJ databases">
        <authorList>
            <person name="O'Brien H.E."/>
            <person name="Thakur S."/>
            <person name="Gong Y."/>
            <person name="Wang P.W."/>
            <person name="Guttman D.S."/>
        </authorList>
    </citation>
    <scope>NUCLEOTIDE SEQUENCE [LARGE SCALE GENOMIC DNA]</scope>
    <source>
        <strain evidence="5 7">BR1</strain>
    </source>
</reference>
<evidence type="ECO:0000313" key="8">
    <source>
        <dbReference type="Proteomes" id="UP000272471"/>
    </source>
</evidence>
<organism evidence="6 8">
    <name type="scientific">Pseudomonas savastanoi pv. glycinea</name>
    <name type="common">Pseudomonas syringae pv. glycinea</name>
    <dbReference type="NCBI Taxonomy" id="318"/>
    <lineage>
        <taxon>Bacteria</taxon>
        <taxon>Pseudomonadati</taxon>
        <taxon>Pseudomonadota</taxon>
        <taxon>Gammaproteobacteria</taxon>
        <taxon>Pseudomonadales</taxon>
        <taxon>Pseudomonadaceae</taxon>
        <taxon>Pseudomonas</taxon>
    </lineage>
</organism>
<dbReference type="GO" id="GO:0005524">
    <property type="term" value="F:ATP binding"/>
    <property type="evidence" value="ECO:0007669"/>
    <property type="project" value="UniProtKB-UniRule"/>
</dbReference>
<evidence type="ECO:0000259" key="4">
    <source>
        <dbReference type="PROSITE" id="PS50901"/>
    </source>
</evidence>
<evidence type="ECO:0000313" key="6">
    <source>
        <dbReference type="EMBL" id="RMQ15565.1"/>
    </source>
</evidence>
<evidence type="ECO:0000256" key="1">
    <source>
        <dbReference type="ARBA" id="ARBA00022741"/>
    </source>
</evidence>
<feature type="domain" description="FtsK" evidence="4">
    <location>
        <begin position="1552"/>
        <end position="1753"/>
    </location>
</feature>
<dbReference type="Pfam" id="PF01580">
    <property type="entry name" value="FtsK_SpoIIIE"/>
    <property type="match status" value="1"/>
</dbReference>